<evidence type="ECO:0000313" key="2">
    <source>
        <dbReference type="EMBL" id="CUV11833.1"/>
    </source>
</evidence>
<dbReference type="Gene3D" id="3.40.50.10140">
    <property type="entry name" value="Toll/interleukin-1 receptor homology (TIR) domain"/>
    <property type="match status" value="1"/>
</dbReference>
<reference evidence="2" key="1">
    <citation type="submission" date="2015-10" db="EMBL/GenBank/DDBJ databases">
        <authorList>
            <person name="Gilbert D.G."/>
        </authorList>
    </citation>
    <scope>NUCLEOTIDE SEQUENCE</scope>
    <source>
        <strain evidence="2">Phyl III-seqv23</strain>
    </source>
</reference>
<dbReference type="AlphaFoldDB" id="A0A0S4TP56"/>
<dbReference type="Pfam" id="PF13676">
    <property type="entry name" value="TIR_2"/>
    <property type="match status" value="1"/>
</dbReference>
<dbReference type="SUPFAM" id="SSF52200">
    <property type="entry name" value="Toll/Interleukin receptor TIR domain"/>
    <property type="match status" value="1"/>
</dbReference>
<dbReference type="EMBL" id="LN899819">
    <property type="protein sequence ID" value="CUV11833.1"/>
    <property type="molecule type" value="Genomic_DNA"/>
</dbReference>
<sequence>MSEKEKVFISYAWGGALERKEWLRDDVVLHLSSQFSVFWDRDSISFGKDCDEVISEVLAQRPITVLCLCDNEYIVSASRVGSGLHRELTMLAEIANSDGVRVIPIILDNECRSNLPRPIAGRTYLDLSAVHAKGLSLGWAVLAVASGATQAQVAGLLSDQLRTAEVRSKAIEYFSNSPMALHGSARTHVVTDDRGRILLPPQWMWDSSQWKHMLSDDFETFCPAKGVWHWDHWSASRGMQALGTAACAAFFSSEVGGEGDVSAMERVGILLAEGFFSFVRKDESFNLGSEEFVDILIARGGVDILDRLLSAFARVVSV</sequence>
<accession>A0A0S4TP56</accession>
<evidence type="ECO:0000259" key="1">
    <source>
        <dbReference type="Pfam" id="PF13676"/>
    </source>
</evidence>
<feature type="domain" description="TIR" evidence="1">
    <location>
        <begin position="7"/>
        <end position="128"/>
    </location>
</feature>
<protein>
    <recommendedName>
        <fullName evidence="1">TIR domain-containing protein</fullName>
    </recommendedName>
</protein>
<name>A0A0S4TP56_RALSL</name>
<proteinExistence type="predicted"/>
<dbReference type="InterPro" id="IPR035897">
    <property type="entry name" value="Toll_tir_struct_dom_sf"/>
</dbReference>
<gene>
    <name evidence="2" type="ORF">RUN39_v1_250001</name>
</gene>
<organism evidence="2">
    <name type="scientific">Ralstonia solanacearum</name>
    <name type="common">Pseudomonas solanacearum</name>
    <dbReference type="NCBI Taxonomy" id="305"/>
    <lineage>
        <taxon>Bacteria</taxon>
        <taxon>Pseudomonadati</taxon>
        <taxon>Pseudomonadota</taxon>
        <taxon>Betaproteobacteria</taxon>
        <taxon>Burkholderiales</taxon>
        <taxon>Burkholderiaceae</taxon>
        <taxon>Ralstonia</taxon>
        <taxon>Ralstonia solanacearum species complex</taxon>
    </lineage>
</organism>
<dbReference type="GO" id="GO:0007165">
    <property type="term" value="P:signal transduction"/>
    <property type="evidence" value="ECO:0007669"/>
    <property type="project" value="InterPro"/>
</dbReference>
<dbReference type="InterPro" id="IPR000157">
    <property type="entry name" value="TIR_dom"/>
</dbReference>